<feature type="compositionally biased region" description="Polar residues" evidence="1">
    <location>
        <begin position="1"/>
        <end position="12"/>
    </location>
</feature>
<feature type="compositionally biased region" description="Low complexity" evidence="1">
    <location>
        <begin position="13"/>
        <end position="24"/>
    </location>
</feature>
<feature type="region of interest" description="Disordered" evidence="1">
    <location>
        <begin position="562"/>
        <end position="596"/>
    </location>
</feature>
<organism evidence="2 3">
    <name type="scientific">Aspergillus pseudoviridinutans</name>
    <dbReference type="NCBI Taxonomy" id="1517512"/>
    <lineage>
        <taxon>Eukaryota</taxon>
        <taxon>Fungi</taxon>
        <taxon>Dikarya</taxon>
        <taxon>Ascomycota</taxon>
        <taxon>Pezizomycotina</taxon>
        <taxon>Eurotiomycetes</taxon>
        <taxon>Eurotiomycetidae</taxon>
        <taxon>Eurotiales</taxon>
        <taxon>Aspergillaceae</taxon>
        <taxon>Aspergillus</taxon>
        <taxon>Aspergillus subgen. Fumigati</taxon>
    </lineage>
</organism>
<feature type="region of interest" description="Disordered" evidence="1">
    <location>
        <begin position="1"/>
        <end position="62"/>
    </location>
</feature>
<name>A0A9P3BCV4_9EURO</name>
<feature type="region of interest" description="Disordered" evidence="1">
    <location>
        <begin position="436"/>
        <end position="467"/>
    </location>
</feature>
<evidence type="ECO:0000256" key="1">
    <source>
        <dbReference type="SAM" id="MobiDB-lite"/>
    </source>
</evidence>
<dbReference type="Proteomes" id="UP001043456">
    <property type="component" value="Unassembled WGS sequence"/>
</dbReference>
<feature type="compositionally biased region" description="Low complexity" evidence="1">
    <location>
        <begin position="312"/>
        <end position="323"/>
    </location>
</feature>
<feature type="region of interest" description="Disordered" evidence="1">
    <location>
        <begin position="505"/>
        <end position="536"/>
    </location>
</feature>
<feature type="compositionally biased region" description="Low complexity" evidence="1">
    <location>
        <begin position="333"/>
        <end position="342"/>
    </location>
</feature>
<dbReference type="AlphaFoldDB" id="A0A9P3BCV4"/>
<comment type="caution">
    <text evidence="2">The sequence shown here is derived from an EMBL/GenBank/DDBJ whole genome shotgun (WGS) entry which is preliminary data.</text>
</comment>
<accession>A0A9P3BCV4</accession>
<gene>
    <name evidence="2" type="ORF">Asppvi_007565</name>
</gene>
<feature type="compositionally biased region" description="Polar residues" evidence="1">
    <location>
        <begin position="277"/>
        <end position="300"/>
    </location>
</feature>
<feature type="compositionally biased region" description="Polar residues" evidence="1">
    <location>
        <begin position="453"/>
        <end position="465"/>
    </location>
</feature>
<feature type="compositionally biased region" description="Polar residues" evidence="1">
    <location>
        <begin position="158"/>
        <end position="169"/>
    </location>
</feature>
<feature type="region of interest" description="Disordered" evidence="1">
    <location>
        <begin position="277"/>
        <end position="351"/>
    </location>
</feature>
<sequence>MTSEDLSIGKQTLSSSLALRSPLRSRNRTERPATPPASCEELAHYPVFNPRDPRHNPAASASSWLQSDYYRSQASRTQNSVSWMQDLPRRSLRKARSGLLALRSGMQRRPLPGGHARRSDIPSIWSSRDSTEDSSDHFPSSVSDASTEDDHEFGTGLYRTTRNHSSSSEALKDHNHNTVPSTSPLPCTVGGGLEGTGLRSSLAAQETRGVNGMSEAGVDGTSKTATTVGFPREHITETEHHGHTPDGSSTFVQTSTHAISNSLSVSLIELSEIEATTVHTASSETSKAPSRKTPMNSQPSEDCMKDLCSQAHHSSPVPSHSPVINPEKPTATEGPPEELLNPNEREPNESTRGHEIALAPITSGSTDSIACVYVSSRSPSRSSFVSSRESTFRQIPAVQLMMGTLELFASSRECSSGGQTLCCSDVAENDLMPRAVHHAPGDHSEDGNEPTETEPQQSRPSNAGETQLAHAGAFITEPSEARSSSQEEETASCLLPALDDTDFLGIQNSSDPCAARRPPSPSQTEDGTSDSDVVRSPIEIDDALASLIFRDEFFFVDGKSSDIPPDRGDNPIKTGSRIARDGRIYSGPGLDRNMSVRTQEIPEIVGPGMYASRRGNLPSLERDASDSTDECIVTYPIWERRQFP</sequence>
<dbReference type="GeneID" id="67006175"/>
<reference evidence="2 3" key="1">
    <citation type="submission" date="2018-10" db="EMBL/GenBank/DDBJ databases">
        <title>Pan-genome distribution and transcriptional activeness of fungal secondary metabolism genes in Aspergillus section Fumigati.</title>
        <authorList>
            <person name="Takahashi H."/>
            <person name="Umemura M."/>
            <person name="Ninomiya A."/>
            <person name="Kusuya Y."/>
            <person name="Urayama S."/>
            <person name="Shimizu M."/>
            <person name="Watanabe A."/>
            <person name="Kamei K."/>
            <person name="Yaguchi T."/>
            <person name="Hagiwara D."/>
        </authorList>
    </citation>
    <scope>NUCLEOTIDE SEQUENCE [LARGE SCALE GENOMIC DNA]</scope>
    <source>
        <strain evidence="2 3">IFM 55266</strain>
    </source>
</reference>
<feature type="region of interest" description="Disordered" evidence="1">
    <location>
        <begin position="102"/>
        <end position="185"/>
    </location>
</feature>
<protein>
    <submittedName>
        <fullName evidence="2">Uncharacterized protein</fullName>
    </submittedName>
</protein>
<dbReference type="OrthoDB" id="4185962at2759"/>
<evidence type="ECO:0000313" key="3">
    <source>
        <dbReference type="Proteomes" id="UP001043456"/>
    </source>
</evidence>
<evidence type="ECO:0000313" key="2">
    <source>
        <dbReference type="EMBL" id="GIJ88640.1"/>
    </source>
</evidence>
<dbReference type="RefSeq" id="XP_043159386.1">
    <property type="nucleotide sequence ID" value="XM_043303451.1"/>
</dbReference>
<proteinExistence type="predicted"/>
<keyword evidence="3" id="KW-1185">Reference proteome</keyword>
<dbReference type="EMBL" id="BHVY01000005">
    <property type="protein sequence ID" value="GIJ88640.1"/>
    <property type="molecule type" value="Genomic_DNA"/>
</dbReference>